<dbReference type="PANTHER" id="PTHR37563">
    <property type="entry name" value="PHYTANOYL-COA DIOXYGENASE FAMILY PROTEIN (AFU_ORTHOLOGUE AFUA_2G03330)"/>
    <property type="match status" value="1"/>
</dbReference>
<reference evidence="1" key="1">
    <citation type="submission" date="2021-12" db="EMBL/GenBank/DDBJ databases">
        <title>Black yeast isolated from Biological Soil Crust.</title>
        <authorList>
            <person name="Kurbessoian T."/>
        </authorList>
    </citation>
    <scope>NUCLEOTIDE SEQUENCE</scope>
    <source>
        <strain evidence="1">CCFEE 5208</strain>
    </source>
</reference>
<dbReference type="AlphaFoldDB" id="A0AAN6FKB1"/>
<dbReference type="Proteomes" id="UP001168146">
    <property type="component" value="Unassembled WGS sequence"/>
</dbReference>
<proteinExistence type="predicted"/>
<dbReference type="PANTHER" id="PTHR37563:SF2">
    <property type="entry name" value="PHYTANOYL-COA DIOXYGENASE FAMILY PROTEIN (AFU_ORTHOLOGUE AFUA_2G03330)"/>
    <property type="match status" value="1"/>
</dbReference>
<sequence length="366" mass="41099">MPSKTMSDLDSDHPLYDQVVHEIRIPNEMRDHGEVSDEVIAEAIAYLHRDGILILANAISPSHLDDLEAVLGPEAEEIAKDPQHHFNFGRSLLRHWLTTLTCSARQVYSQHGSGSTADPRAHVQGRLRGSELAARLLTMAKGRLGESDRGGHHACDVRLVRLPLCECEDTETGNTALKPTGRQPVHSDIDKPHPLWPFAFAFNIPLCDMSVENGSTELWIGSHKDSNIDQHCTFAGGETGLVIRPELLEERRQNSPPVQPSTKKGSLIIRDIRLWHAGMPNRTDTPRIMLAFVYQPRWFQAPSRVILPLRAKRLVEQWEAETGVEFQATWVNGDVDHKTINSDEVDFSTRSKALRELEGMMHLPAR</sequence>
<accession>A0AAN6FKB1</accession>
<dbReference type="SUPFAM" id="SSF51197">
    <property type="entry name" value="Clavaminate synthase-like"/>
    <property type="match status" value="1"/>
</dbReference>
<evidence type="ECO:0000313" key="1">
    <source>
        <dbReference type="EMBL" id="KAK0317673.1"/>
    </source>
</evidence>
<protein>
    <recommendedName>
        <fullName evidence="3">Phytanoyl-CoA dioxygenase</fullName>
    </recommendedName>
</protein>
<dbReference type="InterPro" id="IPR051961">
    <property type="entry name" value="Fungal_Metabolite_Diox"/>
</dbReference>
<evidence type="ECO:0008006" key="3">
    <source>
        <dbReference type="Google" id="ProtNLM"/>
    </source>
</evidence>
<dbReference type="Pfam" id="PF05721">
    <property type="entry name" value="PhyH"/>
    <property type="match status" value="1"/>
</dbReference>
<dbReference type="Gene3D" id="2.60.120.620">
    <property type="entry name" value="q2cbj1_9rhob like domain"/>
    <property type="match status" value="1"/>
</dbReference>
<comment type="caution">
    <text evidence="1">The sequence shown here is derived from an EMBL/GenBank/DDBJ whole genome shotgun (WGS) entry which is preliminary data.</text>
</comment>
<dbReference type="EMBL" id="JASUXU010000042">
    <property type="protein sequence ID" value="KAK0317673.1"/>
    <property type="molecule type" value="Genomic_DNA"/>
</dbReference>
<organism evidence="1 2">
    <name type="scientific">Friedmanniomyces endolithicus</name>
    <dbReference type="NCBI Taxonomy" id="329885"/>
    <lineage>
        <taxon>Eukaryota</taxon>
        <taxon>Fungi</taxon>
        <taxon>Dikarya</taxon>
        <taxon>Ascomycota</taxon>
        <taxon>Pezizomycotina</taxon>
        <taxon>Dothideomycetes</taxon>
        <taxon>Dothideomycetidae</taxon>
        <taxon>Mycosphaerellales</taxon>
        <taxon>Teratosphaeriaceae</taxon>
        <taxon>Friedmanniomyces</taxon>
    </lineage>
</organism>
<name>A0AAN6FKB1_9PEZI</name>
<evidence type="ECO:0000313" key="2">
    <source>
        <dbReference type="Proteomes" id="UP001168146"/>
    </source>
</evidence>
<gene>
    <name evidence="1" type="ORF">LTR82_011442</name>
</gene>
<dbReference type="InterPro" id="IPR008775">
    <property type="entry name" value="Phytyl_CoA_dOase-like"/>
</dbReference>